<feature type="compositionally biased region" description="Polar residues" evidence="1">
    <location>
        <begin position="232"/>
        <end position="241"/>
    </location>
</feature>
<accession>A0A553NQP5</accession>
<evidence type="ECO:0000313" key="4">
    <source>
        <dbReference type="Proteomes" id="UP000318571"/>
    </source>
</evidence>
<organism evidence="3 4">
    <name type="scientific">Tigriopus californicus</name>
    <name type="common">Marine copepod</name>
    <dbReference type="NCBI Taxonomy" id="6832"/>
    <lineage>
        <taxon>Eukaryota</taxon>
        <taxon>Metazoa</taxon>
        <taxon>Ecdysozoa</taxon>
        <taxon>Arthropoda</taxon>
        <taxon>Crustacea</taxon>
        <taxon>Multicrustacea</taxon>
        <taxon>Hexanauplia</taxon>
        <taxon>Copepoda</taxon>
        <taxon>Harpacticoida</taxon>
        <taxon>Harpacticidae</taxon>
        <taxon>Tigriopus</taxon>
    </lineage>
</organism>
<dbReference type="PROSITE" id="PS50802">
    <property type="entry name" value="OTU"/>
    <property type="match status" value="1"/>
</dbReference>
<name>A0A553NQP5_TIGCA</name>
<keyword evidence="4" id="KW-1185">Reference proteome</keyword>
<dbReference type="SUPFAM" id="SSF54001">
    <property type="entry name" value="Cysteine proteinases"/>
    <property type="match status" value="1"/>
</dbReference>
<feature type="region of interest" description="Disordered" evidence="1">
    <location>
        <begin position="154"/>
        <end position="270"/>
    </location>
</feature>
<gene>
    <name evidence="3" type="ORF">TCAL_15861</name>
</gene>
<dbReference type="AlphaFoldDB" id="A0A553NQP5"/>
<feature type="compositionally biased region" description="Basic and acidic residues" evidence="1">
    <location>
        <begin position="196"/>
        <end position="208"/>
    </location>
</feature>
<dbReference type="Pfam" id="PF02338">
    <property type="entry name" value="OTU"/>
    <property type="match status" value="1"/>
</dbReference>
<feature type="compositionally biased region" description="Low complexity" evidence="1">
    <location>
        <begin position="242"/>
        <end position="258"/>
    </location>
</feature>
<sequence>MTSSSIFDSVYGGYHSPYSSSTTPSRYDSFMDRPSYTPSYRTTYSSSYNRIPSSTYGIPSATSSVYDKYYNYLDDLTNVTRASRLGNGGGSTASSGLGYTYMPRHLMLSDLISNDELDEKPKKASSGISRTIPITVAPKHDKYGKELSNYDRWKLRNNEEPTSPSSTTSSISSQVSREDEPLSDKPRRGRFTSRFISREEPAVREREASVTPTLTSPTPKAYSKEDEIFPTLHSSRYGQRQRSASVRPTSSTSRSSLYSGGGHSFPTGAREKLTGYDVQDVKGDGGCYYRCLSLYFTGSEDNYMKYRRDVMAYIRQNLDNYSSMIRSEIGRSSTNDYFSRKTRADRQDWAETTEIIATCCAFDINVHVLALVPGKRVWEWLHFDPSIGTGKPSYANRDVYLYNQGSVHFMLCTPK</sequence>
<dbReference type="Gene3D" id="3.90.70.80">
    <property type="match status" value="1"/>
</dbReference>
<dbReference type="InterPro" id="IPR038765">
    <property type="entry name" value="Papain-like_cys_pep_sf"/>
</dbReference>
<dbReference type="InterPro" id="IPR003323">
    <property type="entry name" value="OTU_dom"/>
</dbReference>
<comment type="caution">
    <text evidence="3">The sequence shown here is derived from an EMBL/GenBank/DDBJ whole genome shotgun (WGS) entry which is preliminary data.</text>
</comment>
<dbReference type="EMBL" id="VCGU01000011">
    <property type="protein sequence ID" value="TRY67755.1"/>
    <property type="molecule type" value="Genomic_DNA"/>
</dbReference>
<evidence type="ECO:0000259" key="2">
    <source>
        <dbReference type="PROSITE" id="PS50802"/>
    </source>
</evidence>
<reference evidence="3 4" key="1">
    <citation type="journal article" date="2018" name="Nat. Ecol. Evol.">
        <title>Genomic signatures of mitonuclear coevolution across populations of Tigriopus californicus.</title>
        <authorList>
            <person name="Barreto F.S."/>
            <person name="Watson E.T."/>
            <person name="Lima T.G."/>
            <person name="Willett C.S."/>
            <person name="Edmands S."/>
            <person name="Li W."/>
            <person name="Burton R.S."/>
        </authorList>
    </citation>
    <scope>NUCLEOTIDE SEQUENCE [LARGE SCALE GENOMIC DNA]</scope>
    <source>
        <strain evidence="3 4">San Diego</strain>
    </source>
</reference>
<feature type="compositionally biased region" description="Basic and acidic residues" evidence="1">
    <location>
        <begin position="176"/>
        <end position="186"/>
    </location>
</feature>
<protein>
    <recommendedName>
        <fullName evidence="2">OTU domain-containing protein</fullName>
    </recommendedName>
</protein>
<dbReference type="Proteomes" id="UP000318571">
    <property type="component" value="Chromosome 4"/>
</dbReference>
<proteinExistence type="predicted"/>
<dbReference type="OrthoDB" id="6626362at2759"/>
<feature type="compositionally biased region" description="Low complexity" evidence="1">
    <location>
        <begin position="161"/>
        <end position="173"/>
    </location>
</feature>
<feature type="domain" description="OTU" evidence="2">
    <location>
        <begin position="276"/>
        <end position="389"/>
    </location>
</feature>
<evidence type="ECO:0000313" key="3">
    <source>
        <dbReference type="EMBL" id="TRY67755.1"/>
    </source>
</evidence>
<evidence type="ECO:0000256" key="1">
    <source>
        <dbReference type="SAM" id="MobiDB-lite"/>
    </source>
</evidence>
<dbReference type="CDD" id="cd22755">
    <property type="entry name" value="OTU_CeDUB-like"/>
    <property type="match status" value="1"/>
</dbReference>